<accession>A0A8T2V199</accession>
<dbReference type="OrthoDB" id="1931964at2759"/>
<sequence>MILQARDSIGVQTARPCISRSRSHTGGACTLLPNLWFCKHEFSNTKILRVNKHRSTSLRQPAHLWQPNLPSNGRSIFGSNRVVFASATQQITPHREDSSERNEATSFLNESPQSKGREVALKKGDIYPEVNADVSSDKHLIHSHLPEFVSIRSKRFRERLIGFKSWWVAVNEAYKEDLAMWGYGSSPIFKVYTGKTGRIEKVLIDEDEIKRREFVDLFIPGINNNENNEIAHKKIVLARSIANDLEQGKRDYNRYSSVFEVIHLSSEDNSQVVQGRELPKQFSIIVQHAPPFLKKSLAIAIPVYAICILFGAYLMTMNRSRRDSSYGEKSAARLEKLRNLRSRINASCSKADAGQPPLVQSDLMQKILEVREMARQVRSEEGLERQIDEISSDVEEDQEGTQDSQGMPVVLATGRIDGGKDESPNFGKKCQLDVQEFKGFANQDATSRDDVNISETNTKVTPKLHMKMRPRIITSIDEAMTVLESNKYEEKNTAQESKTMETYEGNDCKDHQLRQPCAGEQHGVTSSLQSMEAEPLEPRFSSVYKNGTQEGQTIEIHEGDKPKDWMPGQLYAGNGLANASQTSSMLSKSQVEHFVDKRVLADTPEASVEKMSAKSTETVNMRNPVHNVEPDDIVGSGQPLGKMRGHVQPARKASIFSSTKQWSKELHRKYNLEQDPEIRDLMKEIGSDLDSWLTEEEIEETARLASKLQEVDDEDILRDYSKAQRKIKEEREKFGLNAVLEKYKEYQPKAADKLWWLDLPCVMCLMVANEEEHGLYGLNMNIDDDDDDDDGDNDDDDGNGYRRSQMARHIVAFEDRRDASNFCHLLEVKSKFDAAEVRPFSPKELLHACKKEGFQVTVLTSGQVQIHIDQTLEEIENRILEIGSSVYWDQLERDHSIDMDSLLYQRFGL</sequence>
<protein>
    <submittedName>
        <fullName evidence="2">Uncharacterized protein</fullName>
    </submittedName>
</protein>
<keyword evidence="3" id="KW-1185">Reference proteome</keyword>
<gene>
    <name evidence="2" type="ORF">KP509_04G066300</name>
</gene>
<feature type="region of interest" description="Disordered" evidence="1">
    <location>
        <begin position="91"/>
        <end position="112"/>
    </location>
</feature>
<organism evidence="2 3">
    <name type="scientific">Ceratopteris richardii</name>
    <name type="common">Triangle waterfern</name>
    <dbReference type="NCBI Taxonomy" id="49495"/>
    <lineage>
        <taxon>Eukaryota</taxon>
        <taxon>Viridiplantae</taxon>
        <taxon>Streptophyta</taxon>
        <taxon>Embryophyta</taxon>
        <taxon>Tracheophyta</taxon>
        <taxon>Polypodiopsida</taxon>
        <taxon>Polypodiidae</taxon>
        <taxon>Polypodiales</taxon>
        <taxon>Pteridineae</taxon>
        <taxon>Pteridaceae</taxon>
        <taxon>Parkerioideae</taxon>
        <taxon>Ceratopteris</taxon>
    </lineage>
</organism>
<comment type="caution">
    <text evidence="2">The sequence shown here is derived from an EMBL/GenBank/DDBJ whole genome shotgun (WGS) entry which is preliminary data.</text>
</comment>
<evidence type="ECO:0000313" key="3">
    <source>
        <dbReference type="Proteomes" id="UP000825935"/>
    </source>
</evidence>
<dbReference type="PANTHER" id="PTHR34962">
    <property type="entry name" value="EMBRYO DEFECTIVE 1703-RELATED"/>
    <property type="match status" value="1"/>
</dbReference>
<dbReference type="OMA" id="HEAYKED"/>
<name>A0A8T2V199_CERRI</name>
<evidence type="ECO:0000313" key="2">
    <source>
        <dbReference type="EMBL" id="KAH7439544.1"/>
    </source>
</evidence>
<proteinExistence type="predicted"/>
<dbReference type="EMBL" id="CM035409">
    <property type="protein sequence ID" value="KAH7439544.1"/>
    <property type="molecule type" value="Genomic_DNA"/>
</dbReference>
<dbReference type="Pfam" id="PF11360">
    <property type="entry name" value="DUF3110"/>
    <property type="match status" value="1"/>
</dbReference>
<dbReference type="AlphaFoldDB" id="A0A8T2V199"/>
<dbReference type="InterPro" id="IPR021503">
    <property type="entry name" value="DUF3110"/>
</dbReference>
<feature type="compositionally biased region" description="Basic and acidic residues" evidence="1">
    <location>
        <begin position="93"/>
        <end position="103"/>
    </location>
</feature>
<dbReference type="Proteomes" id="UP000825935">
    <property type="component" value="Chromosome 4"/>
</dbReference>
<evidence type="ECO:0000256" key="1">
    <source>
        <dbReference type="SAM" id="MobiDB-lite"/>
    </source>
</evidence>
<dbReference type="PANTHER" id="PTHR34962:SF1">
    <property type="entry name" value="EMBRYO DEFECTIVE 1703-RELATED"/>
    <property type="match status" value="1"/>
</dbReference>
<reference evidence="2" key="1">
    <citation type="submission" date="2021-08" db="EMBL/GenBank/DDBJ databases">
        <title>WGS assembly of Ceratopteris richardii.</title>
        <authorList>
            <person name="Marchant D.B."/>
            <person name="Chen G."/>
            <person name="Jenkins J."/>
            <person name="Shu S."/>
            <person name="Leebens-Mack J."/>
            <person name="Grimwood J."/>
            <person name="Schmutz J."/>
            <person name="Soltis P."/>
            <person name="Soltis D."/>
            <person name="Chen Z.-H."/>
        </authorList>
    </citation>
    <scope>NUCLEOTIDE SEQUENCE</scope>
    <source>
        <strain evidence="2">Whitten #5841</strain>
        <tissue evidence="2">Leaf</tissue>
    </source>
</reference>